<dbReference type="EMBL" id="BNCQ01000018">
    <property type="protein sequence ID" value="GIM05181.1"/>
    <property type="molecule type" value="Genomic_DNA"/>
</dbReference>
<dbReference type="PRINTS" id="PR00625">
    <property type="entry name" value="JDOMAIN"/>
</dbReference>
<dbReference type="SUPFAM" id="SSF46565">
    <property type="entry name" value="Chaperone J-domain"/>
    <property type="match status" value="1"/>
</dbReference>
<dbReference type="InterPro" id="IPR018253">
    <property type="entry name" value="DnaJ_domain_CS"/>
</dbReference>
<reference evidence="2" key="1">
    <citation type="journal article" date="2021" name="Proc. Natl. Acad. Sci. U.S.A.">
        <title>Three genomes in the algal genus Volvox reveal the fate of a haploid sex-determining region after a transition to homothallism.</title>
        <authorList>
            <person name="Yamamoto K."/>
            <person name="Hamaji T."/>
            <person name="Kawai-Toyooka H."/>
            <person name="Matsuzaki R."/>
            <person name="Takahashi F."/>
            <person name="Nishimura Y."/>
            <person name="Kawachi M."/>
            <person name="Noguchi H."/>
            <person name="Minakuchi Y."/>
            <person name="Umen J.G."/>
            <person name="Toyoda A."/>
            <person name="Nozaki H."/>
        </authorList>
    </citation>
    <scope>NUCLEOTIDE SEQUENCE</scope>
    <source>
        <strain evidence="2">NIES-3785</strain>
    </source>
</reference>
<dbReference type="PROSITE" id="PS50076">
    <property type="entry name" value="DNAJ_2"/>
    <property type="match status" value="1"/>
</dbReference>
<dbReference type="AlphaFoldDB" id="A0A8J4GE72"/>
<protein>
    <recommendedName>
        <fullName evidence="1">J domain-containing protein</fullName>
    </recommendedName>
</protein>
<gene>
    <name evidence="2" type="ORF">Vretimale_9625</name>
</gene>
<comment type="caution">
    <text evidence="2">The sequence shown here is derived from an EMBL/GenBank/DDBJ whole genome shotgun (WGS) entry which is preliminary data.</text>
</comment>
<dbReference type="Pfam" id="PF00226">
    <property type="entry name" value="DnaJ"/>
    <property type="match status" value="1"/>
</dbReference>
<proteinExistence type="predicted"/>
<organism evidence="2 3">
    <name type="scientific">Volvox reticuliferus</name>
    <dbReference type="NCBI Taxonomy" id="1737510"/>
    <lineage>
        <taxon>Eukaryota</taxon>
        <taxon>Viridiplantae</taxon>
        <taxon>Chlorophyta</taxon>
        <taxon>core chlorophytes</taxon>
        <taxon>Chlorophyceae</taxon>
        <taxon>CS clade</taxon>
        <taxon>Chlamydomonadales</taxon>
        <taxon>Volvocaceae</taxon>
        <taxon>Volvox</taxon>
    </lineage>
</organism>
<evidence type="ECO:0000313" key="2">
    <source>
        <dbReference type="EMBL" id="GIM05181.1"/>
    </source>
</evidence>
<dbReference type="InterPro" id="IPR001623">
    <property type="entry name" value="DnaJ_domain"/>
</dbReference>
<dbReference type="InterPro" id="IPR036869">
    <property type="entry name" value="J_dom_sf"/>
</dbReference>
<feature type="non-terminal residue" evidence="2">
    <location>
        <position position="145"/>
    </location>
</feature>
<feature type="domain" description="J" evidence="1">
    <location>
        <begin position="12"/>
        <end position="79"/>
    </location>
</feature>
<evidence type="ECO:0000313" key="3">
    <source>
        <dbReference type="Proteomes" id="UP000722791"/>
    </source>
</evidence>
<dbReference type="CDD" id="cd06257">
    <property type="entry name" value="DnaJ"/>
    <property type="match status" value="1"/>
</dbReference>
<name>A0A8J4GE72_9CHLO</name>
<dbReference type="Proteomes" id="UP000722791">
    <property type="component" value="Unassembled WGS sequence"/>
</dbReference>
<evidence type="ECO:0000259" key="1">
    <source>
        <dbReference type="PROSITE" id="PS50076"/>
    </source>
</evidence>
<dbReference type="Gene3D" id="1.10.287.110">
    <property type="entry name" value="DnaJ domain"/>
    <property type="match status" value="1"/>
</dbReference>
<accession>A0A8J4GE72</accession>
<dbReference type="PANTHER" id="PTHR24074">
    <property type="entry name" value="CO-CHAPERONE PROTEIN DJLA"/>
    <property type="match status" value="1"/>
</dbReference>
<dbReference type="SMART" id="SM00271">
    <property type="entry name" value="DnaJ"/>
    <property type="match status" value="1"/>
</dbReference>
<dbReference type="PROSITE" id="PS00636">
    <property type="entry name" value="DNAJ_1"/>
    <property type="match status" value="1"/>
</dbReference>
<sequence length="145" mass="15434">MSTRGGASQQQDHYAILGLQRNASDHDIKKAYKRCARQHHPDKNPGPQQAEAAERFKKVTEAFDVLSDPLKRAAYDKDARSREAAAARAHTQAYEDFDFGLGDAGFGFSVGSRPFGGGLFGNGGPGGGGLFGGSTGIPMADRLLH</sequence>
<dbReference type="InterPro" id="IPR050817">
    <property type="entry name" value="DjlA_DnaK_co-chaperone"/>
</dbReference>